<keyword evidence="4" id="KW-0633">Potassium transport</keyword>
<dbReference type="EMBL" id="CAADRP010000271">
    <property type="protein sequence ID" value="VFU26149.1"/>
    <property type="molecule type" value="Genomic_DNA"/>
</dbReference>
<evidence type="ECO:0000256" key="4">
    <source>
        <dbReference type="ARBA" id="ARBA00022538"/>
    </source>
</evidence>
<evidence type="ECO:0000256" key="9">
    <source>
        <dbReference type="ARBA" id="ARBA00023065"/>
    </source>
</evidence>
<evidence type="ECO:0000313" key="13">
    <source>
        <dbReference type="EMBL" id="VFU26149.1"/>
    </source>
</evidence>
<dbReference type="Pfam" id="PF03040">
    <property type="entry name" value="CemA"/>
    <property type="match status" value="1"/>
</dbReference>
<organism evidence="13">
    <name type="scientific">Salix viminalis</name>
    <name type="common">Common osier</name>
    <name type="synonym">Basket willow</name>
    <dbReference type="NCBI Taxonomy" id="40686"/>
    <lineage>
        <taxon>Eukaryota</taxon>
        <taxon>Viridiplantae</taxon>
        <taxon>Streptophyta</taxon>
        <taxon>Embryophyta</taxon>
        <taxon>Tracheophyta</taxon>
        <taxon>Spermatophyta</taxon>
        <taxon>Magnoliopsida</taxon>
        <taxon>eudicotyledons</taxon>
        <taxon>Gunneridae</taxon>
        <taxon>Pentapetalae</taxon>
        <taxon>rosids</taxon>
        <taxon>fabids</taxon>
        <taxon>Malpighiales</taxon>
        <taxon>Salicaceae</taxon>
        <taxon>Saliceae</taxon>
        <taxon>Salix</taxon>
    </lineage>
</organism>
<evidence type="ECO:0000256" key="1">
    <source>
        <dbReference type="ARBA" id="ARBA00004141"/>
    </source>
</evidence>
<keyword evidence="2" id="KW-0813">Transport</keyword>
<dbReference type="InterPro" id="IPR004282">
    <property type="entry name" value="CemA"/>
</dbReference>
<evidence type="ECO:0000256" key="7">
    <source>
        <dbReference type="ARBA" id="ARBA00022958"/>
    </source>
</evidence>
<proteinExistence type="inferred from homology"/>
<keyword evidence="8 12" id="KW-1133">Transmembrane helix</keyword>
<keyword evidence="10 12" id="KW-0472">Membrane</keyword>
<name>A0A6N2KIN8_SALVM</name>
<evidence type="ECO:0000256" key="8">
    <source>
        <dbReference type="ARBA" id="ARBA00022989"/>
    </source>
</evidence>
<dbReference type="GO" id="GO:0015297">
    <property type="term" value="F:antiporter activity"/>
    <property type="evidence" value="ECO:0007669"/>
    <property type="project" value="UniProtKB-KW"/>
</dbReference>
<dbReference type="GO" id="GO:0016020">
    <property type="term" value="C:membrane"/>
    <property type="evidence" value="ECO:0007669"/>
    <property type="project" value="UniProtKB-SubCell"/>
</dbReference>
<keyword evidence="3" id="KW-0050">Antiport</keyword>
<evidence type="ECO:0000256" key="5">
    <source>
        <dbReference type="ARBA" id="ARBA00022692"/>
    </source>
</evidence>
<dbReference type="AlphaFoldDB" id="A0A6N2KIN8"/>
<keyword evidence="7" id="KW-0630">Potassium</keyword>
<evidence type="ECO:0000256" key="11">
    <source>
        <dbReference type="ARBA" id="ARBA00043980"/>
    </source>
</evidence>
<evidence type="ECO:0000256" key="6">
    <source>
        <dbReference type="ARBA" id="ARBA00022781"/>
    </source>
</evidence>
<accession>A0A6N2KIN8</accession>
<evidence type="ECO:0000256" key="10">
    <source>
        <dbReference type="ARBA" id="ARBA00023136"/>
    </source>
</evidence>
<evidence type="ECO:0000256" key="12">
    <source>
        <dbReference type="SAM" id="Phobius"/>
    </source>
</evidence>
<sequence>MEKKHHSPSISYVYSIFALYGSWIINWWNTSKSETFLNDIQEKSILEKLIEFEELFLLDEMIKEYPKHIYKSFVSESTKKRSN</sequence>
<feature type="transmembrane region" description="Helical" evidence="12">
    <location>
        <begin position="12"/>
        <end position="28"/>
    </location>
</feature>
<gene>
    <name evidence="13" type="ORF">SVIM_LOCUS66351</name>
</gene>
<keyword evidence="5 12" id="KW-0812">Transmembrane</keyword>
<dbReference type="GO" id="GO:0006813">
    <property type="term" value="P:potassium ion transport"/>
    <property type="evidence" value="ECO:0007669"/>
    <property type="project" value="UniProtKB-KW"/>
</dbReference>
<protein>
    <submittedName>
        <fullName evidence="13">Uncharacterized protein</fullName>
    </submittedName>
</protein>
<evidence type="ECO:0000256" key="2">
    <source>
        <dbReference type="ARBA" id="ARBA00022448"/>
    </source>
</evidence>
<keyword evidence="9" id="KW-0406">Ion transport</keyword>
<keyword evidence="6" id="KW-0375">Hydrogen ion transport</keyword>
<evidence type="ECO:0000256" key="3">
    <source>
        <dbReference type="ARBA" id="ARBA00022449"/>
    </source>
</evidence>
<comment type="similarity">
    <text evidence="11">Belongs to the CemA family.</text>
</comment>
<dbReference type="GO" id="GO:1902600">
    <property type="term" value="P:proton transmembrane transport"/>
    <property type="evidence" value="ECO:0007669"/>
    <property type="project" value="UniProtKB-KW"/>
</dbReference>
<comment type="subcellular location">
    <subcellularLocation>
        <location evidence="1">Membrane</location>
        <topology evidence="1">Multi-pass membrane protein</topology>
    </subcellularLocation>
</comment>
<reference evidence="13" key="1">
    <citation type="submission" date="2019-03" db="EMBL/GenBank/DDBJ databases">
        <authorList>
            <person name="Mank J."/>
            <person name="Almeida P."/>
        </authorList>
    </citation>
    <scope>NUCLEOTIDE SEQUENCE</scope>
    <source>
        <strain evidence="13">78183</strain>
    </source>
</reference>